<dbReference type="PANTHER" id="PTHR43280:SF26">
    <property type="entry name" value="ARAC-FAMILY TRANSCRIPTIONAL REGULATOR"/>
    <property type="match status" value="1"/>
</dbReference>
<comment type="caution">
    <text evidence="5">The sequence shown here is derived from an EMBL/GenBank/DDBJ whole genome shotgun (WGS) entry which is preliminary data.</text>
</comment>
<dbReference type="RefSeq" id="WP_034629156.1">
    <property type="nucleotide sequence ID" value="NZ_JRJU01000013.1"/>
</dbReference>
<dbReference type="InterPro" id="IPR014710">
    <property type="entry name" value="RmlC-like_jellyroll"/>
</dbReference>
<evidence type="ECO:0000256" key="3">
    <source>
        <dbReference type="ARBA" id="ARBA00023163"/>
    </source>
</evidence>
<feature type="domain" description="HTH araC/xylS-type" evidence="4">
    <location>
        <begin position="136"/>
        <end position="234"/>
    </location>
</feature>
<organism evidence="5 6">
    <name type="scientific">Halalkalibacter okhensis</name>
    <dbReference type="NCBI Taxonomy" id="333138"/>
    <lineage>
        <taxon>Bacteria</taxon>
        <taxon>Bacillati</taxon>
        <taxon>Bacillota</taxon>
        <taxon>Bacilli</taxon>
        <taxon>Bacillales</taxon>
        <taxon>Bacillaceae</taxon>
        <taxon>Halalkalibacter</taxon>
    </lineage>
</organism>
<dbReference type="InterPro" id="IPR037923">
    <property type="entry name" value="HTH-like"/>
</dbReference>
<dbReference type="OrthoDB" id="1681793at2"/>
<dbReference type="Gene3D" id="1.10.10.60">
    <property type="entry name" value="Homeodomain-like"/>
    <property type="match status" value="2"/>
</dbReference>
<sequence length="239" mass="28351">MVQLERVICEKRTYSKQFNTHDHTYGQLLFPLQGGMQIKVHEHVFQLEDEFCFYLPPRCLHTFRAVNTNEFLIVDLPNHLLIDKENPPFGQYMQLNDQWKAIRSLLLDELQNVTTSSTSLTYLGRYISEKLNKKTEKSIQYIHDHFAKRLTIEELSKLEHYHPSYYTNWFKKLTGISPKAYIQQVRLEEAKRLLVETTLQITDISKEVGFDYASSFTRSFNRNIGISPQMYRKTFKNDK</sequence>
<dbReference type="InterPro" id="IPR020449">
    <property type="entry name" value="Tscrpt_reg_AraC-type_HTH"/>
</dbReference>
<dbReference type="SUPFAM" id="SSF51215">
    <property type="entry name" value="Regulatory protein AraC"/>
    <property type="match status" value="1"/>
</dbReference>
<dbReference type="PRINTS" id="PR00032">
    <property type="entry name" value="HTHARAC"/>
</dbReference>
<dbReference type="Gene3D" id="2.60.120.10">
    <property type="entry name" value="Jelly Rolls"/>
    <property type="match status" value="1"/>
</dbReference>
<gene>
    <name evidence="5" type="ORF">LQ50_12010</name>
</gene>
<accession>A0A0B0IGK5</accession>
<dbReference type="AlphaFoldDB" id="A0A0B0IGK5"/>
<dbReference type="InterPro" id="IPR018060">
    <property type="entry name" value="HTH_AraC"/>
</dbReference>
<name>A0A0B0IGK5_9BACI</name>
<evidence type="ECO:0000313" key="5">
    <source>
        <dbReference type="EMBL" id="KHF40007.1"/>
    </source>
</evidence>
<dbReference type="eggNOG" id="COG2207">
    <property type="taxonomic scope" value="Bacteria"/>
</dbReference>
<dbReference type="EMBL" id="JRJU01000013">
    <property type="protein sequence ID" value="KHF40007.1"/>
    <property type="molecule type" value="Genomic_DNA"/>
</dbReference>
<dbReference type="SUPFAM" id="SSF46689">
    <property type="entry name" value="Homeodomain-like"/>
    <property type="match status" value="2"/>
</dbReference>
<keyword evidence="2" id="KW-0238">DNA-binding</keyword>
<dbReference type="PANTHER" id="PTHR43280">
    <property type="entry name" value="ARAC-FAMILY TRANSCRIPTIONAL REGULATOR"/>
    <property type="match status" value="1"/>
</dbReference>
<keyword evidence="6" id="KW-1185">Reference proteome</keyword>
<dbReference type="Pfam" id="PF12833">
    <property type="entry name" value="HTH_18"/>
    <property type="match status" value="1"/>
</dbReference>
<dbReference type="PROSITE" id="PS01124">
    <property type="entry name" value="HTH_ARAC_FAMILY_2"/>
    <property type="match status" value="1"/>
</dbReference>
<evidence type="ECO:0000256" key="1">
    <source>
        <dbReference type="ARBA" id="ARBA00023015"/>
    </source>
</evidence>
<dbReference type="STRING" id="333138.LQ50_12010"/>
<protein>
    <recommendedName>
        <fullName evidence="4">HTH araC/xylS-type domain-containing protein</fullName>
    </recommendedName>
</protein>
<dbReference type="Proteomes" id="UP000030832">
    <property type="component" value="Unassembled WGS sequence"/>
</dbReference>
<proteinExistence type="predicted"/>
<keyword evidence="3" id="KW-0804">Transcription</keyword>
<evidence type="ECO:0000256" key="2">
    <source>
        <dbReference type="ARBA" id="ARBA00023125"/>
    </source>
</evidence>
<reference evidence="5 6" key="1">
    <citation type="submission" date="2014-09" db="EMBL/GenBank/DDBJ databases">
        <title>Genome sequencing and annotation of Bacillus Okhensis strain Kh10-101T.</title>
        <authorList>
            <person name="Prakash J.S."/>
        </authorList>
    </citation>
    <scope>NUCLEOTIDE SEQUENCE [LARGE SCALE GENOMIC DNA]</scope>
    <source>
        <strain evidence="6">Kh10-101T</strain>
    </source>
</reference>
<dbReference type="GO" id="GO:0003700">
    <property type="term" value="F:DNA-binding transcription factor activity"/>
    <property type="evidence" value="ECO:0007669"/>
    <property type="project" value="InterPro"/>
</dbReference>
<dbReference type="InterPro" id="IPR009057">
    <property type="entry name" value="Homeodomain-like_sf"/>
</dbReference>
<evidence type="ECO:0000313" key="6">
    <source>
        <dbReference type="Proteomes" id="UP000030832"/>
    </source>
</evidence>
<dbReference type="SMART" id="SM00342">
    <property type="entry name" value="HTH_ARAC"/>
    <property type="match status" value="1"/>
</dbReference>
<evidence type="ECO:0000259" key="4">
    <source>
        <dbReference type="PROSITE" id="PS01124"/>
    </source>
</evidence>
<dbReference type="GO" id="GO:0043565">
    <property type="term" value="F:sequence-specific DNA binding"/>
    <property type="evidence" value="ECO:0007669"/>
    <property type="project" value="InterPro"/>
</dbReference>
<keyword evidence="1" id="KW-0805">Transcription regulation</keyword>